<sequence>MKAAIASGLTDRQAYLTVPGAPSSAAWTRYLQNHPERAAEIAAVRRPQGRPSLDRIAANFDALIKLIEQGHSPVSAGKELGINGGRLTSYLLEHPSQRPAYVAAMQKRAKALGFRSTTIKGMPRRKDFTEAEFDAALVLIARSTAPDLATALRRADLPRNGSLQRRARNDPAFRSRLDRAYRAHGASTHYLRYIKDPTEPRMLLASLLRDNDFSAAFSRFKSQRYDRHDLAQEYCLAVLEGRLSKADLKKNKAMNDIRKRALGNSLAFTSLDAPSHGDGDSRYSVGDTIASPCGIHTY</sequence>
<organism evidence="1 2">
    <name type="scientific">Nitrobacter hamburgensis (strain DSM 10229 / NCIMB 13809 / X14)</name>
    <dbReference type="NCBI Taxonomy" id="323097"/>
    <lineage>
        <taxon>Bacteria</taxon>
        <taxon>Pseudomonadati</taxon>
        <taxon>Pseudomonadota</taxon>
        <taxon>Alphaproteobacteria</taxon>
        <taxon>Hyphomicrobiales</taxon>
        <taxon>Nitrobacteraceae</taxon>
        <taxon>Nitrobacter</taxon>
    </lineage>
</organism>
<protein>
    <submittedName>
        <fullName evidence="1">Uncharacterized protein</fullName>
    </submittedName>
</protein>
<dbReference type="eggNOG" id="ENOG50318ZZ">
    <property type="taxonomic scope" value="Bacteria"/>
</dbReference>
<proteinExistence type="predicted"/>
<reference evidence="1 2" key="1">
    <citation type="submission" date="2006-03" db="EMBL/GenBank/DDBJ databases">
        <title>Complete sequence of chromosome of Nitrobacter hamburgensis X14.</title>
        <authorList>
            <consortium name="US DOE Joint Genome Institute"/>
            <person name="Copeland A."/>
            <person name="Lucas S."/>
            <person name="Lapidus A."/>
            <person name="Barry K."/>
            <person name="Detter J.C."/>
            <person name="Glavina del Rio T."/>
            <person name="Hammon N."/>
            <person name="Israni S."/>
            <person name="Dalin E."/>
            <person name="Tice H."/>
            <person name="Pitluck S."/>
            <person name="Chain P."/>
            <person name="Malfatti S."/>
            <person name="Shin M."/>
            <person name="Vergez L."/>
            <person name="Schmutz J."/>
            <person name="Larimer F."/>
            <person name="Land M."/>
            <person name="Hauser L."/>
            <person name="Kyrpides N."/>
            <person name="Ivanova N."/>
            <person name="Ward B."/>
            <person name="Arp D."/>
            <person name="Klotz M."/>
            <person name="Stein L."/>
            <person name="O'Mullan G."/>
            <person name="Starkenburg S."/>
            <person name="Sayavedra L."/>
            <person name="Poret-Peterson A.T."/>
            <person name="Gentry M.E."/>
            <person name="Bruce D."/>
            <person name="Richardson P."/>
        </authorList>
    </citation>
    <scope>NUCLEOTIDE SEQUENCE [LARGE SCALE GENOMIC DNA]</scope>
    <source>
        <strain evidence="2">DSM 10229 / NCIMB 13809 / X14</strain>
    </source>
</reference>
<dbReference type="Proteomes" id="UP000001953">
    <property type="component" value="Chromosome"/>
</dbReference>
<name>Q1QLS0_NITHX</name>
<keyword evidence="2" id="KW-1185">Reference proteome</keyword>
<dbReference type="HOGENOM" id="CLU_890923_0_0_5"/>
<gene>
    <name evidence="1" type="ordered locus">Nham_2029</name>
</gene>
<accession>Q1QLS0</accession>
<evidence type="ECO:0000313" key="2">
    <source>
        <dbReference type="Proteomes" id="UP000001953"/>
    </source>
</evidence>
<dbReference type="AlphaFoldDB" id="Q1QLS0"/>
<dbReference type="STRING" id="323097.Nham_2029"/>
<evidence type="ECO:0000313" key="1">
    <source>
        <dbReference type="EMBL" id="ABE62827.1"/>
    </source>
</evidence>
<dbReference type="KEGG" id="nha:Nham_2029"/>
<dbReference type="EMBL" id="CP000319">
    <property type="protein sequence ID" value="ABE62827.1"/>
    <property type="molecule type" value="Genomic_DNA"/>
</dbReference>